<dbReference type="GeneID" id="41484614"/>
<accession>A0ABD7YZN3</accession>
<reference evidence="1 2" key="1">
    <citation type="submission" date="2023-08" db="EMBL/GenBank/DDBJ databases">
        <title>Complete genome sequences of 12 bacterial strains from the honey bee gut, resolved with long-read nanopore sequencing.</title>
        <authorList>
            <person name="Kwong W.K."/>
            <person name="Acheampong S."/>
            <person name="Polat M.F."/>
        </authorList>
    </citation>
    <scope>NUCLEOTIDE SEQUENCE [LARGE SCALE GENOMIC DNA]</scope>
    <source>
        <strain evidence="2">wkB9</strain>
    </source>
</reference>
<evidence type="ECO:0000313" key="2">
    <source>
        <dbReference type="Proteomes" id="UP001229773"/>
    </source>
</evidence>
<proteinExistence type="predicted"/>
<dbReference type="Proteomes" id="UP001229773">
    <property type="component" value="Chromosome"/>
</dbReference>
<evidence type="ECO:0000313" key="1">
    <source>
        <dbReference type="EMBL" id="WLS97764.1"/>
    </source>
</evidence>
<dbReference type="RefSeq" id="WP_144353279.1">
    <property type="nucleotide sequence ID" value="NZ_CP132375.1"/>
</dbReference>
<organism evidence="1 2">
    <name type="scientific">Snodgrassella alvi</name>
    <dbReference type="NCBI Taxonomy" id="1196083"/>
    <lineage>
        <taxon>Bacteria</taxon>
        <taxon>Pseudomonadati</taxon>
        <taxon>Pseudomonadota</taxon>
        <taxon>Betaproteobacteria</taxon>
        <taxon>Neisseriales</taxon>
        <taxon>Neisseriaceae</taxon>
        <taxon>Snodgrassella</taxon>
    </lineage>
</organism>
<gene>
    <name evidence="1" type="ORF">RAM05_07825</name>
</gene>
<name>A0ABD7YZN3_9NEIS</name>
<sequence>MQQVYELIPSSNENSGIKFGGGAFIDGQWPQNPLGENLTLLFTIDNDKLSDSISGIVNTPLLAHKPSRKSCYLFHVSIFNWCHII</sequence>
<dbReference type="AlphaFoldDB" id="A0ABD7YZN3"/>
<dbReference type="EMBL" id="CP132375">
    <property type="protein sequence ID" value="WLS97764.1"/>
    <property type="molecule type" value="Genomic_DNA"/>
</dbReference>
<protein>
    <submittedName>
        <fullName evidence="1">Uncharacterized protein</fullName>
    </submittedName>
</protein>